<dbReference type="Proteomes" id="UP000694844">
    <property type="component" value="Chromosome 3"/>
</dbReference>
<evidence type="ECO:0000313" key="2">
    <source>
        <dbReference type="Proteomes" id="UP000694844"/>
    </source>
</evidence>
<protein>
    <submittedName>
        <fullName evidence="3 4">Uncharacterized protein LOC111124965</fullName>
    </submittedName>
</protein>
<feature type="chain" id="PRO_5044666242" evidence="1">
    <location>
        <begin position="20"/>
        <end position="271"/>
    </location>
</feature>
<name>A0A8B8D7D1_CRAVI</name>
<sequence length="271" mass="29804">MFLVLYITFILSTVTGVYGDGVHYSCHGHACDNNQVAFYNIFVKHCDCHCVDSRGCEHLSCANSTHPTCHRYLLSTDCKCEACFADRDCSCAKTESPVCIHDLKGHYCKCVPIQTSPESHGTSHTTRSTTTTTTTIPLEPLDCSNQKISVIESIAENLHVEDDRAGLCPGTNKHQTSEALVIHKCNATARSSWSKGVSIKAECENQLRTLAPYTPVSSFFPTGENLAGFFIGCTEQGFKMALQTCTDSPMIRNITDLTKPHLSDFYTILSL</sequence>
<gene>
    <name evidence="3 4" type="primary">LOC111124965</name>
</gene>
<dbReference type="AlphaFoldDB" id="A0A8B8D7D1"/>
<reference evidence="3 4" key="1">
    <citation type="submission" date="2025-04" db="UniProtKB">
        <authorList>
            <consortium name="RefSeq"/>
        </authorList>
    </citation>
    <scope>IDENTIFICATION</scope>
    <source>
        <tissue evidence="3 4">Whole sample</tissue>
    </source>
</reference>
<evidence type="ECO:0000256" key="1">
    <source>
        <dbReference type="SAM" id="SignalP"/>
    </source>
</evidence>
<keyword evidence="2" id="KW-1185">Reference proteome</keyword>
<dbReference type="KEGG" id="cvn:111124965"/>
<organism evidence="2 3">
    <name type="scientific">Crassostrea virginica</name>
    <name type="common">Eastern oyster</name>
    <dbReference type="NCBI Taxonomy" id="6565"/>
    <lineage>
        <taxon>Eukaryota</taxon>
        <taxon>Metazoa</taxon>
        <taxon>Spiralia</taxon>
        <taxon>Lophotrochozoa</taxon>
        <taxon>Mollusca</taxon>
        <taxon>Bivalvia</taxon>
        <taxon>Autobranchia</taxon>
        <taxon>Pteriomorphia</taxon>
        <taxon>Ostreida</taxon>
        <taxon>Ostreoidea</taxon>
        <taxon>Ostreidae</taxon>
        <taxon>Crassostrea</taxon>
    </lineage>
</organism>
<dbReference type="OrthoDB" id="6099290at2759"/>
<dbReference type="RefSeq" id="XP_022324042.1">
    <property type="nucleotide sequence ID" value="XM_022468334.1"/>
</dbReference>
<keyword evidence="1" id="KW-0732">Signal</keyword>
<accession>A0A8B8D7D1</accession>
<dbReference type="RefSeq" id="XP_022324043.1">
    <property type="nucleotide sequence ID" value="XM_022468335.1"/>
</dbReference>
<dbReference type="GeneID" id="111124965"/>
<evidence type="ECO:0000313" key="3">
    <source>
        <dbReference type="RefSeq" id="XP_022324042.1"/>
    </source>
</evidence>
<proteinExistence type="predicted"/>
<evidence type="ECO:0000313" key="4">
    <source>
        <dbReference type="RefSeq" id="XP_022324043.1"/>
    </source>
</evidence>
<feature type="signal peptide" evidence="1">
    <location>
        <begin position="1"/>
        <end position="19"/>
    </location>
</feature>